<proteinExistence type="predicted"/>
<reference evidence="2" key="2">
    <citation type="journal article" date="2020" name="Nat. Commun.">
        <title>Large-scale genome sequencing of mycorrhizal fungi provides insights into the early evolution of symbiotic traits.</title>
        <authorList>
            <person name="Miyauchi S."/>
            <person name="Kiss E."/>
            <person name="Kuo A."/>
            <person name="Drula E."/>
            <person name="Kohler A."/>
            <person name="Sanchez-Garcia M."/>
            <person name="Morin E."/>
            <person name="Andreopoulos B."/>
            <person name="Barry K.W."/>
            <person name="Bonito G."/>
            <person name="Buee M."/>
            <person name="Carver A."/>
            <person name="Chen C."/>
            <person name="Cichocki N."/>
            <person name="Clum A."/>
            <person name="Culley D."/>
            <person name="Crous P.W."/>
            <person name="Fauchery L."/>
            <person name="Girlanda M."/>
            <person name="Hayes R.D."/>
            <person name="Keri Z."/>
            <person name="LaButti K."/>
            <person name="Lipzen A."/>
            <person name="Lombard V."/>
            <person name="Magnuson J."/>
            <person name="Maillard F."/>
            <person name="Murat C."/>
            <person name="Nolan M."/>
            <person name="Ohm R.A."/>
            <person name="Pangilinan J."/>
            <person name="Pereira M.F."/>
            <person name="Perotto S."/>
            <person name="Peter M."/>
            <person name="Pfister S."/>
            <person name="Riley R."/>
            <person name="Sitrit Y."/>
            <person name="Stielow J.B."/>
            <person name="Szollosi G."/>
            <person name="Zifcakova L."/>
            <person name="Stursova M."/>
            <person name="Spatafora J.W."/>
            <person name="Tedersoo L."/>
            <person name="Vaario L.M."/>
            <person name="Yamada A."/>
            <person name="Yan M."/>
            <person name="Wang P."/>
            <person name="Xu J."/>
            <person name="Bruns T."/>
            <person name="Baldrian P."/>
            <person name="Vilgalys R."/>
            <person name="Dunand C."/>
            <person name="Henrissat B."/>
            <person name="Grigoriev I.V."/>
            <person name="Hibbett D."/>
            <person name="Nagy L.G."/>
            <person name="Martin F.M."/>
        </authorList>
    </citation>
    <scope>NUCLEOTIDE SEQUENCE</scope>
    <source>
        <strain evidence="2">BED1</strain>
    </source>
</reference>
<accession>A0AAD4C6P8</accession>
<sequence length="129" mass="14518">MADTSSTTQELSQEVLDPALFVPPSPLPHPRVVIEFCDRCRWLHRAAWVSTELLLTFPSPALAAVSVMPLNSEDTAGRFRVWLEVGDGTPILMWDRKLNGGFPELKELKQRIRDRIQPGKSLGHSDRKS</sequence>
<reference evidence="2" key="1">
    <citation type="submission" date="2019-10" db="EMBL/GenBank/DDBJ databases">
        <authorList>
            <consortium name="DOE Joint Genome Institute"/>
            <person name="Kuo A."/>
            <person name="Miyauchi S."/>
            <person name="Kiss E."/>
            <person name="Drula E."/>
            <person name="Kohler A."/>
            <person name="Sanchez-Garcia M."/>
            <person name="Andreopoulos B."/>
            <person name="Barry K.W."/>
            <person name="Bonito G."/>
            <person name="Buee M."/>
            <person name="Carver A."/>
            <person name="Chen C."/>
            <person name="Cichocki N."/>
            <person name="Clum A."/>
            <person name="Culley D."/>
            <person name="Crous P.W."/>
            <person name="Fauchery L."/>
            <person name="Girlanda M."/>
            <person name="Hayes R."/>
            <person name="Keri Z."/>
            <person name="LaButti K."/>
            <person name="Lipzen A."/>
            <person name="Lombard V."/>
            <person name="Magnuson J."/>
            <person name="Maillard F."/>
            <person name="Morin E."/>
            <person name="Murat C."/>
            <person name="Nolan M."/>
            <person name="Ohm R."/>
            <person name="Pangilinan J."/>
            <person name="Pereira M."/>
            <person name="Perotto S."/>
            <person name="Peter M."/>
            <person name="Riley R."/>
            <person name="Sitrit Y."/>
            <person name="Stielow B."/>
            <person name="Szollosi G."/>
            <person name="Zifcakova L."/>
            <person name="Stursova M."/>
            <person name="Spatafora J.W."/>
            <person name="Tedersoo L."/>
            <person name="Vaario L.-M."/>
            <person name="Yamada A."/>
            <person name="Yan M."/>
            <person name="Wang P."/>
            <person name="Xu J."/>
            <person name="Bruns T."/>
            <person name="Baldrian P."/>
            <person name="Vilgalys R."/>
            <person name="Henrissat B."/>
            <person name="Grigoriev I.V."/>
            <person name="Hibbett D."/>
            <person name="Nagy L.G."/>
            <person name="Martin F.M."/>
        </authorList>
    </citation>
    <scope>NUCLEOTIDE SEQUENCE</scope>
    <source>
        <strain evidence="2">BED1</strain>
    </source>
</reference>
<dbReference type="Gene3D" id="3.40.30.10">
    <property type="entry name" value="Glutaredoxin"/>
    <property type="match status" value="1"/>
</dbReference>
<keyword evidence="3" id="KW-1185">Reference proteome</keyword>
<gene>
    <name evidence="2" type="ORF">L210DRAFT_3470077</name>
</gene>
<evidence type="ECO:0000313" key="2">
    <source>
        <dbReference type="EMBL" id="KAF8450794.1"/>
    </source>
</evidence>
<dbReference type="EMBL" id="WHUW01000002">
    <property type="protein sequence ID" value="KAF8450794.1"/>
    <property type="molecule type" value="Genomic_DNA"/>
</dbReference>
<dbReference type="Proteomes" id="UP001194468">
    <property type="component" value="Unassembled WGS sequence"/>
</dbReference>
<dbReference type="InterPro" id="IPR011893">
    <property type="entry name" value="Selenoprotein_Rdx-typ"/>
</dbReference>
<dbReference type="NCBIfam" id="TIGR02174">
    <property type="entry name" value="CXXU_selWTH"/>
    <property type="match status" value="1"/>
</dbReference>
<evidence type="ECO:0000313" key="3">
    <source>
        <dbReference type="Proteomes" id="UP001194468"/>
    </source>
</evidence>
<comment type="caution">
    <text evidence="2">The sequence shown here is derived from an EMBL/GenBank/DDBJ whole genome shotgun (WGS) entry which is preliminary data.</text>
</comment>
<keyword evidence="1" id="KW-0676">Redox-active center</keyword>
<dbReference type="SUPFAM" id="SSF52833">
    <property type="entry name" value="Thioredoxin-like"/>
    <property type="match status" value="1"/>
</dbReference>
<dbReference type="Pfam" id="PF10262">
    <property type="entry name" value="Rdx"/>
    <property type="match status" value="1"/>
</dbReference>
<organism evidence="2 3">
    <name type="scientific">Boletus edulis BED1</name>
    <dbReference type="NCBI Taxonomy" id="1328754"/>
    <lineage>
        <taxon>Eukaryota</taxon>
        <taxon>Fungi</taxon>
        <taxon>Dikarya</taxon>
        <taxon>Basidiomycota</taxon>
        <taxon>Agaricomycotina</taxon>
        <taxon>Agaricomycetes</taxon>
        <taxon>Agaricomycetidae</taxon>
        <taxon>Boletales</taxon>
        <taxon>Boletineae</taxon>
        <taxon>Boletaceae</taxon>
        <taxon>Boletoideae</taxon>
        <taxon>Boletus</taxon>
    </lineage>
</organism>
<protein>
    <submittedName>
        <fullName evidence="2">Rdx family-domain-containing protein</fullName>
    </submittedName>
</protein>
<dbReference type="PANTHER" id="PTHR36417:SF2">
    <property type="entry name" value="SELENOPROTEIN DOMAIN PROTEIN (AFU_ORTHOLOGUE AFUA_1G05220)"/>
    <property type="match status" value="1"/>
</dbReference>
<name>A0AAD4C6P8_BOLED</name>
<evidence type="ECO:0000256" key="1">
    <source>
        <dbReference type="ARBA" id="ARBA00023284"/>
    </source>
</evidence>
<dbReference type="AlphaFoldDB" id="A0AAD4C6P8"/>
<dbReference type="PANTHER" id="PTHR36417">
    <property type="entry name" value="SELENOPROTEIN DOMAIN PROTEIN (AFU_ORTHOLOGUE AFUA_1G05220)"/>
    <property type="match status" value="1"/>
</dbReference>
<dbReference type="InterPro" id="IPR036249">
    <property type="entry name" value="Thioredoxin-like_sf"/>
</dbReference>